<dbReference type="Pfam" id="PF10972">
    <property type="entry name" value="CsiV"/>
    <property type="match status" value="1"/>
</dbReference>
<dbReference type="HOGENOM" id="CLU_1453737_0_0_6"/>
<dbReference type="PATRIC" id="fig|449.7.peg.2887"/>
<dbReference type="RefSeq" id="WP_045105345.1">
    <property type="nucleotide sequence ID" value="NZ_LN681225.1"/>
</dbReference>
<sequence>MSRIVILTAMILFSCLAQGKNASLYQVDLIVFTHQNASSLLSDFNETTPRSLHGIPLRTEINSAITPYHLMPASTSKLRQEYWALNRKPQYHVLLHYSWLQPFNSQQAIVLPKLSRDGWNVEGTIRVRRSNYYLLDTNLLFSTASNAAFVFSQKQRLKGGDIYYLDHPQAGILIKVHQLG</sequence>
<evidence type="ECO:0000313" key="3">
    <source>
        <dbReference type="Proteomes" id="UP000032803"/>
    </source>
</evidence>
<dbReference type="Proteomes" id="UP000032803">
    <property type="component" value="Chromosome I"/>
</dbReference>
<proteinExistence type="predicted"/>
<dbReference type="EMBL" id="LN681225">
    <property type="protein sequence ID" value="CEK09881.1"/>
    <property type="molecule type" value="Genomic_DNA"/>
</dbReference>
<organism evidence="2 3">
    <name type="scientific">Legionella hackeliae</name>
    <dbReference type="NCBI Taxonomy" id="449"/>
    <lineage>
        <taxon>Bacteria</taxon>
        <taxon>Pseudomonadati</taxon>
        <taxon>Pseudomonadota</taxon>
        <taxon>Gammaproteobacteria</taxon>
        <taxon>Legionellales</taxon>
        <taxon>Legionellaceae</taxon>
        <taxon>Legionella</taxon>
    </lineage>
</organism>
<dbReference type="STRING" id="449.LHA_0799"/>
<dbReference type="PROSITE" id="PS51257">
    <property type="entry name" value="PROKAR_LIPOPROTEIN"/>
    <property type="match status" value="1"/>
</dbReference>
<keyword evidence="2" id="KW-0449">Lipoprotein</keyword>
<gene>
    <name evidence="2" type="ORF">LHA_0799</name>
</gene>
<dbReference type="InterPro" id="IPR021241">
    <property type="entry name" value="CsiV"/>
</dbReference>
<feature type="signal peptide" evidence="1">
    <location>
        <begin position="1"/>
        <end position="19"/>
    </location>
</feature>
<reference evidence="3" key="1">
    <citation type="submission" date="2014-09" db="EMBL/GenBank/DDBJ databases">
        <authorList>
            <person name="Gomez-Valero L."/>
        </authorList>
    </citation>
    <scope>NUCLEOTIDE SEQUENCE [LARGE SCALE GENOMIC DNA]</scope>
    <source>
        <strain evidence="3">ATCC35250</strain>
    </source>
</reference>
<accession>A0A0A8UQS3</accession>
<keyword evidence="3" id="KW-1185">Reference proteome</keyword>
<dbReference type="OrthoDB" id="5566524at2"/>
<evidence type="ECO:0000313" key="2">
    <source>
        <dbReference type="EMBL" id="CEK09881.1"/>
    </source>
</evidence>
<dbReference type="AlphaFoldDB" id="A0A0A8UQS3"/>
<name>A0A0A8UQS3_LEGHA</name>
<keyword evidence="1" id="KW-0732">Signal</keyword>
<evidence type="ECO:0000256" key="1">
    <source>
        <dbReference type="SAM" id="SignalP"/>
    </source>
</evidence>
<protein>
    <submittedName>
        <fullName evidence="2">Putative lipoprotein</fullName>
    </submittedName>
</protein>
<feature type="chain" id="PRO_5009754252" evidence="1">
    <location>
        <begin position="20"/>
        <end position="180"/>
    </location>
</feature>
<dbReference type="KEGG" id="lha:LHA_0799"/>